<evidence type="ECO:0000313" key="1">
    <source>
        <dbReference type="EMBL" id="SOH03384.1"/>
    </source>
</evidence>
<protein>
    <recommendedName>
        <fullName evidence="3">Ribbon-helix-helix protein CopG domain-containing protein</fullName>
    </recommendedName>
</protein>
<accession>A0A2C9CC72</accession>
<evidence type="ECO:0008006" key="3">
    <source>
        <dbReference type="Google" id="ProtNLM"/>
    </source>
</evidence>
<dbReference type="InterPro" id="IPR010985">
    <property type="entry name" value="Ribbon_hlx_hlx"/>
</dbReference>
<dbReference type="RefSeq" id="WP_099324231.1">
    <property type="nucleotide sequence ID" value="NZ_LT934425.1"/>
</dbReference>
<dbReference type="SUPFAM" id="SSF47598">
    <property type="entry name" value="Ribbon-helix-helix"/>
    <property type="match status" value="1"/>
</dbReference>
<evidence type="ECO:0000313" key="2">
    <source>
        <dbReference type="Proteomes" id="UP000221734"/>
    </source>
</evidence>
<sequence>MQKVAMDIPDDLYKKIEEEVRLGTFSDVSEAINAALRKAYAEKSRTYLRWLVKKEGITETSMLKEIENIRR</sequence>
<proteinExistence type="predicted"/>
<dbReference type="KEGG" id="kst:KSMBR1_0873"/>
<dbReference type="EMBL" id="LT934425">
    <property type="protein sequence ID" value="SOH03384.1"/>
    <property type="molecule type" value="Genomic_DNA"/>
</dbReference>
<gene>
    <name evidence="1" type="ORF">KSMBR1_0873</name>
</gene>
<name>A0A2C9CC72_KUEST</name>
<keyword evidence="2" id="KW-1185">Reference proteome</keyword>
<dbReference type="AlphaFoldDB" id="A0A2C9CC72"/>
<dbReference type="Proteomes" id="UP000221734">
    <property type="component" value="Chromosome Kuenenia_stuttgartiensis_MBR1"/>
</dbReference>
<reference evidence="2" key="1">
    <citation type="submission" date="2017-10" db="EMBL/GenBank/DDBJ databases">
        <authorList>
            <person name="Frank J."/>
        </authorList>
    </citation>
    <scope>NUCLEOTIDE SEQUENCE [LARGE SCALE GENOMIC DNA]</scope>
</reference>
<dbReference type="GO" id="GO:0006355">
    <property type="term" value="P:regulation of DNA-templated transcription"/>
    <property type="evidence" value="ECO:0007669"/>
    <property type="project" value="InterPro"/>
</dbReference>
<organism evidence="1 2">
    <name type="scientific">Kuenenia stuttgartiensis</name>
    <dbReference type="NCBI Taxonomy" id="174633"/>
    <lineage>
        <taxon>Bacteria</taxon>
        <taxon>Pseudomonadati</taxon>
        <taxon>Planctomycetota</taxon>
        <taxon>Candidatus Brocadiia</taxon>
        <taxon>Candidatus Brocadiales</taxon>
        <taxon>Candidatus Brocadiaceae</taxon>
        <taxon>Candidatus Kuenenia</taxon>
    </lineage>
</organism>